<keyword evidence="3" id="KW-1185">Reference proteome</keyword>
<name>A0A2U1FDH0_9PSEU</name>
<keyword evidence="1" id="KW-0472">Membrane</keyword>
<dbReference type="Pfam" id="PF10011">
    <property type="entry name" value="DUF2254"/>
    <property type="match status" value="1"/>
</dbReference>
<sequence>MRRPDRTFWIRPAACGLAAIVAAFALTAVDRAAGDAATRLLFPGPPEGARSFLGAVITAMISFTGLVFSITVVVLVLTSGQFSPRVLRQFLRDRAIQWSLGLFIATFVYALFTLREVQGTNTADAFVPRIAVTGSFLLVLASVAQFIYYIHHIIHFIQVSSIIRRTSDEARRLIEVRVPREPSPPAAPLDRTGREQVVVAPQAGPLLRIDEDALVRRAERDGVGAALAVRVGDFVPVGASLMTIYRGPSAPEVDAAGYARSVTQGIERSMDQDLAFGFRQLVDIAIKALSPSINDPTTCAQAVDALHDLLRRLVTRPWRPGRHGDRNGVTRLEVPSWSVGELVVLTVEEIAHFGADMPQIPARLARMLDDLADAALPEHREAVAAGRRAAGLHG</sequence>
<evidence type="ECO:0000313" key="3">
    <source>
        <dbReference type="Proteomes" id="UP000245639"/>
    </source>
</evidence>
<gene>
    <name evidence="2" type="ORF">C8D89_105253</name>
</gene>
<keyword evidence="1" id="KW-1133">Transmembrane helix</keyword>
<proteinExistence type="predicted"/>
<accession>A0A2U1FDH0</accession>
<dbReference type="EMBL" id="QEKW01000005">
    <property type="protein sequence ID" value="PVZ10176.1"/>
    <property type="molecule type" value="Genomic_DNA"/>
</dbReference>
<protein>
    <submittedName>
        <fullName evidence="2">Putative membrane protein</fullName>
    </submittedName>
</protein>
<evidence type="ECO:0000256" key="1">
    <source>
        <dbReference type="SAM" id="Phobius"/>
    </source>
</evidence>
<feature type="transmembrane region" description="Helical" evidence="1">
    <location>
        <begin position="52"/>
        <end position="77"/>
    </location>
</feature>
<keyword evidence="1" id="KW-0812">Transmembrane</keyword>
<dbReference type="AlphaFoldDB" id="A0A2U1FDH0"/>
<evidence type="ECO:0000313" key="2">
    <source>
        <dbReference type="EMBL" id="PVZ10176.1"/>
    </source>
</evidence>
<dbReference type="InterPro" id="IPR018723">
    <property type="entry name" value="DUF2254_membrane"/>
</dbReference>
<feature type="transmembrane region" description="Helical" evidence="1">
    <location>
        <begin position="126"/>
        <end position="150"/>
    </location>
</feature>
<reference evidence="2 3" key="1">
    <citation type="submission" date="2018-04" db="EMBL/GenBank/DDBJ databases">
        <title>Genomic Encyclopedia of Type Strains, Phase IV (KMG-IV): sequencing the most valuable type-strain genomes for metagenomic binning, comparative biology and taxonomic classification.</title>
        <authorList>
            <person name="Goeker M."/>
        </authorList>
    </citation>
    <scope>NUCLEOTIDE SEQUENCE [LARGE SCALE GENOMIC DNA]</scope>
    <source>
        <strain evidence="2 3">DSM 45771</strain>
    </source>
</reference>
<comment type="caution">
    <text evidence="2">The sequence shown here is derived from an EMBL/GenBank/DDBJ whole genome shotgun (WGS) entry which is preliminary data.</text>
</comment>
<organism evidence="2 3">
    <name type="scientific">Actinomycetospora cinnamomea</name>
    <dbReference type="NCBI Taxonomy" id="663609"/>
    <lineage>
        <taxon>Bacteria</taxon>
        <taxon>Bacillati</taxon>
        <taxon>Actinomycetota</taxon>
        <taxon>Actinomycetes</taxon>
        <taxon>Pseudonocardiales</taxon>
        <taxon>Pseudonocardiaceae</taxon>
        <taxon>Actinomycetospora</taxon>
    </lineage>
</organism>
<dbReference type="Proteomes" id="UP000245639">
    <property type="component" value="Unassembled WGS sequence"/>
</dbReference>
<feature type="transmembrane region" description="Helical" evidence="1">
    <location>
        <begin position="98"/>
        <end position="114"/>
    </location>
</feature>